<protein>
    <submittedName>
        <fullName evidence="1">Uncharacterized protein</fullName>
    </submittedName>
</protein>
<dbReference type="AlphaFoldDB" id="A0A095SY56"/>
<gene>
    <name evidence="1" type="ORF">LG45_02160</name>
</gene>
<organism evidence="1 2">
    <name type="scientific">Flavobacterium aquatile LMG 4008 = ATCC 11947</name>
    <dbReference type="NCBI Taxonomy" id="1453498"/>
    <lineage>
        <taxon>Bacteria</taxon>
        <taxon>Pseudomonadati</taxon>
        <taxon>Bacteroidota</taxon>
        <taxon>Flavobacteriia</taxon>
        <taxon>Flavobacteriales</taxon>
        <taxon>Flavobacteriaceae</taxon>
        <taxon>Flavobacterium</taxon>
    </lineage>
</organism>
<keyword evidence="2" id="KW-1185">Reference proteome</keyword>
<dbReference type="Proteomes" id="UP000029554">
    <property type="component" value="Unassembled WGS sequence"/>
</dbReference>
<evidence type="ECO:0000313" key="2">
    <source>
        <dbReference type="Proteomes" id="UP000029554"/>
    </source>
</evidence>
<proteinExistence type="predicted"/>
<name>A0A095SY56_9FLAO</name>
<dbReference type="STRING" id="1453498.LG45_02160"/>
<dbReference type="RefSeq" id="WP_035123915.1">
    <property type="nucleotide sequence ID" value="NZ_JRHH01000001.1"/>
</dbReference>
<accession>A0A095SY56</accession>
<dbReference type="EMBL" id="JRHH01000001">
    <property type="protein sequence ID" value="KGD69586.1"/>
    <property type="molecule type" value="Genomic_DNA"/>
</dbReference>
<reference evidence="1 2" key="1">
    <citation type="submission" date="2014-09" db="EMBL/GenBank/DDBJ databases">
        <title>Whole Genome Shotgun of Flavobacterium aquatile LMG 4008.</title>
        <authorList>
            <person name="Gale A.N."/>
            <person name="Pipes S.E."/>
            <person name="Newman J.D."/>
        </authorList>
    </citation>
    <scope>NUCLEOTIDE SEQUENCE [LARGE SCALE GENOMIC DNA]</scope>
    <source>
        <strain evidence="1 2">LMG 4008</strain>
    </source>
</reference>
<comment type="caution">
    <text evidence="1">The sequence shown here is derived from an EMBL/GenBank/DDBJ whole genome shotgun (WGS) entry which is preliminary data.</text>
</comment>
<evidence type="ECO:0000313" key="1">
    <source>
        <dbReference type="EMBL" id="KGD69586.1"/>
    </source>
</evidence>
<sequence length="217" mass="25303">MQDIHNLYLELQLELVKNFIAYIPTVLSENGLLEEIASEIKALHYIETNLSHKDKLLLFDSDINLIVSPNFEELKPFYAKNIELQKNNFKLIELSKTLSDESFDYLYHNYLNKLNGYINASGFLVDNFESNCPQDLQPKRTLFVIQNELFINHLNELQKTIDFIYNYDLDENSLENNIPETNKENSTELNNIKTKKSPLSKKDALDYLLASVFKAKK</sequence>